<dbReference type="OrthoDB" id="4509722at2759"/>
<accession>A0A2I2G196</accession>
<protein>
    <submittedName>
        <fullName evidence="2">Uncharacterized protein</fullName>
    </submittedName>
</protein>
<evidence type="ECO:0000313" key="3">
    <source>
        <dbReference type="Proteomes" id="UP000234275"/>
    </source>
</evidence>
<comment type="caution">
    <text evidence="2">The sequence shown here is derived from an EMBL/GenBank/DDBJ whole genome shotgun (WGS) entry which is preliminary data.</text>
</comment>
<dbReference type="AlphaFoldDB" id="A0A2I2G196"/>
<organism evidence="2 3">
    <name type="scientific">Aspergillus steynii IBT 23096</name>
    <dbReference type="NCBI Taxonomy" id="1392250"/>
    <lineage>
        <taxon>Eukaryota</taxon>
        <taxon>Fungi</taxon>
        <taxon>Dikarya</taxon>
        <taxon>Ascomycota</taxon>
        <taxon>Pezizomycotina</taxon>
        <taxon>Eurotiomycetes</taxon>
        <taxon>Eurotiomycetidae</taxon>
        <taxon>Eurotiales</taxon>
        <taxon>Aspergillaceae</taxon>
        <taxon>Aspergillus</taxon>
        <taxon>Aspergillus subgen. Circumdati</taxon>
    </lineage>
</organism>
<dbReference type="EMBL" id="MSFO01000006">
    <property type="protein sequence ID" value="PLB46653.1"/>
    <property type="molecule type" value="Genomic_DNA"/>
</dbReference>
<keyword evidence="3" id="KW-1185">Reference proteome</keyword>
<evidence type="ECO:0000313" key="2">
    <source>
        <dbReference type="EMBL" id="PLB46653.1"/>
    </source>
</evidence>
<evidence type="ECO:0000256" key="1">
    <source>
        <dbReference type="SAM" id="MobiDB-lite"/>
    </source>
</evidence>
<dbReference type="RefSeq" id="XP_024701955.1">
    <property type="nucleotide sequence ID" value="XM_024847816.1"/>
</dbReference>
<dbReference type="VEuPathDB" id="FungiDB:P170DRAFT_427953"/>
<name>A0A2I2G196_9EURO</name>
<dbReference type="Proteomes" id="UP000234275">
    <property type="component" value="Unassembled WGS sequence"/>
</dbReference>
<feature type="compositionally biased region" description="Acidic residues" evidence="1">
    <location>
        <begin position="113"/>
        <end position="124"/>
    </location>
</feature>
<reference evidence="2 3" key="1">
    <citation type="submission" date="2016-12" db="EMBL/GenBank/DDBJ databases">
        <title>The genomes of Aspergillus section Nigri reveals drivers in fungal speciation.</title>
        <authorList>
            <consortium name="DOE Joint Genome Institute"/>
            <person name="Vesth T.C."/>
            <person name="Nybo J."/>
            <person name="Theobald S."/>
            <person name="Brandl J."/>
            <person name="Frisvad J.C."/>
            <person name="Nielsen K.F."/>
            <person name="Lyhne E.K."/>
            <person name="Kogle M.E."/>
            <person name="Kuo A."/>
            <person name="Riley R."/>
            <person name="Clum A."/>
            <person name="Nolan M."/>
            <person name="Lipzen A."/>
            <person name="Salamov A."/>
            <person name="Henrissat B."/>
            <person name="Wiebenga A."/>
            <person name="De Vries R.P."/>
            <person name="Grigoriev I.V."/>
            <person name="Mortensen U.H."/>
            <person name="Andersen M.R."/>
            <person name="Baker S.E."/>
        </authorList>
    </citation>
    <scope>NUCLEOTIDE SEQUENCE [LARGE SCALE GENOMIC DNA]</scope>
    <source>
        <strain evidence="2 3">IBT 23096</strain>
    </source>
</reference>
<sequence length="241" mass="27450">MNSDSDISCPDVYDVWVWIHVPKIEGIEELYYDALKRLETGDYTVYYEDPRSIDNQRRILVMSLTIDQHVDLQNRSNEIEDRLSEEIENMLHVLTEERKAHGAPADCQSQSEYDGDEETADESDGEPKSRAQLRPRWSSPVPSEYESDDEGEEDEDGDVIMAESDADNTSDEECESQCECRVPDLVGSTESDSESEFDVDDLELELESGYEEGVFEEGDLEEGNDDESAIEDVIQDYLDSN</sequence>
<dbReference type="GeneID" id="36555515"/>
<proteinExistence type="predicted"/>
<gene>
    <name evidence="2" type="ORF">P170DRAFT_427953</name>
</gene>
<feature type="region of interest" description="Disordered" evidence="1">
    <location>
        <begin position="98"/>
        <end position="178"/>
    </location>
</feature>
<feature type="compositionally biased region" description="Acidic residues" evidence="1">
    <location>
        <begin position="145"/>
        <end position="176"/>
    </location>
</feature>